<evidence type="ECO:0000313" key="8">
    <source>
        <dbReference type="EMBL" id="GGB50411.1"/>
    </source>
</evidence>
<evidence type="ECO:0000256" key="6">
    <source>
        <dbReference type="SAM" id="SignalP"/>
    </source>
</evidence>
<keyword evidence="9" id="KW-1185">Reference proteome</keyword>
<protein>
    <submittedName>
        <fullName evidence="8">Outer membrane protein</fullName>
    </submittedName>
</protein>
<evidence type="ECO:0000313" key="9">
    <source>
        <dbReference type="Proteomes" id="UP000605148"/>
    </source>
</evidence>
<sequence>MLCAVLTALVGSARAADLGEFSSAQGPEGFQPGSIWAGSYAGFEAGLSQSGTEAEAGSAKTDFDRTDAAFGAFAGYNWEVSRFVLGVEAGGAYLGGQGKGTLSGVGAIKGGSQWTASLRGRAGVPIGNFMPYLSAGLAATEYTFEANGRKKSEVQFGPMLGAGLEVAAHDKWRVRADYALTGVLGEDKENFNGTTIKRSAGNHRLMLGISRAF</sequence>
<keyword evidence="4" id="KW-0998">Cell outer membrane</keyword>
<name>A0A916TMU8_9HYPH</name>
<dbReference type="Pfam" id="PF13505">
    <property type="entry name" value="OMP_b-brl"/>
    <property type="match status" value="1"/>
</dbReference>
<dbReference type="InterPro" id="IPR027385">
    <property type="entry name" value="Beta-barrel_OMP"/>
</dbReference>
<feature type="signal peptide" evidence="6">
    <location>
        <begin position="1"/>
        <end position="15"/>
    </location>
</feature>
<dbReference type="GO" id="GO:0009279">
    <property type="term" value="C:cell outer membrane"/>
    <property type="evidence" value="ECO:0007669"/>
    <property type="project" value="UniProtKB-SubCell"/>
</dbReference>
<dbReference type="SUPFAM" id="SSF56925">
    <property type="entry name" value="OMPA-like"/>
    <property type="match status" value="1"/>
</dbReference>
<comment type="caution">
    <text evidence="8">The sequence shown here is derived from an EMBL/GenBank/DDBJ whole genome shotgun (WGS) entry which is preliminary data.</text>
</comment>
<comment type="subcellular location">
    <subcellularLocation>
        <location evidence="1">Cell outer membrane</location>
    </subcellularLocation>
</comment>
<dbReference type="PANTHER" id="PTHR34001:SF3">
    <property type="entry name" value="BLL7405 PROTEIN"/>
    <property type="match status" value="1"/>
</dbReference>
<evidence type="ECO:0000259" key="7">
    <source>
        <dbReference type="Pfam" id="PF13505"/>
    </source>
</evidence>
<reference evidence="8" key="1">
    <citation type="journal article" date="2014" name="Int. J. Syst. Evol. Microbiol.">
        <title>Complete genome sequence of Corynebacterium casei LMG S-19264T (=DSM 44701T), isolated from a smear-ripened cheese.</title>
        <authorList>
            <consortium name="US DOE Joint Genome Institute (JGI-PGF)"/>
            <person name="Walter F."/>
            <person name="Albersmeier A."/>
            <person name="Kalinowski J."/>
            <person name="Ruckert C."/>
        </authorList>
    </citation>
    <scope>NUCLEOTIDE SEQUENCE</scope>
    <source>
        <strain evidence="8">CGMCC 1.12426</strain>
    </source>
</reference>
<dbReference type="InterPro" id="IPR051692">
    <property type="entry name" value="OMP-like"/>
</dbReference>
<organism evidence="8 9">
    <name type="scientific">Roseibium aquae</name>
    <dbReference type="NCBI Taxonomy" id="1323746"/>
    <lineage>
        <taxon>Bacteria</taxon>
        <taxon>Pseudomonadati</taxon>
        <taxon>Pseudomonadota</taxon>
        <taxon>Alphaproteobacteria</taxon>
        <taxon>Hyphomicrobiales</taxon>
        <taxon>Stappiaceae</taxon>
        <taxon>Roseibium</taxon>
    </lineage>
</organism>
<accession>A0A916TMU8</accession>
<dbReference type="InterPro" id="IPR011250">
    <property type="entry name" value="OMP/PagP_B-barrel"/>
</dbReference>
<dbReference type="PANTHER" id="PTHR34001">
    <property type="entry name" value="BLL7405 PROTEIN"/>
    <property type="match status" value="1"/>
</dbReference>
<evidence type="ECO:0000256" key="2">
    <source>
        <dbReference type="ARBA" id="ARBA00022729"/>
    </source>
</evidence>
<dbReference type="Gene3D" id="2.40.160.20">
    <property type="match status" value="1"/>
</dbReference>
<proteinExistence type="inferred from homology"/>
<keyword evidence="2 6" id="KW-0732">Signal</keyword>
<dbReference type="AlphaFoldDB" id="A0A916TMU8"/>
<keyword evidence="3" id="KW-0472">Membrane</keyword>
<evidence type="ECO:0000256" key="5">
    <source>
        <dbReference type="ARBA" id="ARBA00038306"/>
    </source>
</evidence>
<dbReference type="EMBL" id="BMFA01000006">
    <property type="protein sequence ID" value="GGB50411.1"/>
    <property type="molecule type" value="Genomic_DNA"/>
</dbReference>
<feature type="domain" description="Outer membrane protein beta-barrel" evidence="7">
    <location>
        <begin position="6"/>
        <end position="197"/>
    </location>
</feature>
<gene>
    <name evidence="8" type="ORF">GCM10011316_23190</name>
</gene>
<dbReference type="Proteomes" id="UP000605148">
    <property type="component" value="Unassembled WGS sequence"/>
</dbReference>
<reference evidence="8" key="2">
    <citation type="submission" date="2020-09" db="EMBL/GenBank/DDBJ databases">
        <authorList>
            <person name="Sun Q."/>
            <person name="Zhou Y."/>
        </authorList>
    </citation>
    <scope>NUCLEOTIDE SEQUENCE</scope>
    <source>
        <strain evidence="8">CGMCC 1.12426</strain>
    </source>
</reference>
<evidence type="ECO:0000256" key="4">
    <source>
        <dbReference type="ARBA" id="ARBA00023237"/>
    </source>
</evidence>
<feature type="chain" id="PRO_5037275887" evidence="6">
    <location>
        <begin position="16"/>
        <end position="213"/>
    </location>
</feature>
<evidence type="ECO:0000256" key="1">
    <source>
        <dbReference type="ARBA" id="ARBA00004442"/>
    </source>
</evidence>
<evidence type="ECO:0000256" key="3">
    <source>
        <dbReference type="ARBA" id="ARBA00023136"/>
    </source>
</evidence>
<comment type="similarity">
    <text evidence="5">Belongs to the Omp25/RopB family.</text>
</comment>